<name>A0AAV8VNG7_9CUCU</name>
<evidence type="ECO:0008006" key="4">
    <source>
        <dbReference type="Google" id="ProtNLM"/>
    </source>
</evidence>
<accession>A0AAV8VNG7</accession>
<gene>
    <name evidence="2" type="ORF">NQ315_008237</name>
</gene>
<protein>
    <recommendedName>
        <fullName evidence="4">CCHC-type domain-containing protein</fullName>
    </recommendedName>
</protein>
<keyword evidence="3" id="KW-1185">Reference proteome</keyword>
<proteinExistence type="predicted"/>
<organism evidence="2 3">
    <name type="scientific">Exocentrus adspersus</name>
    <dbReference type="NCBI Taxonomy" id="1586481"/>
    <lineage>
        <taxon>Eukaryota</taxon>
        <taxon>Metazoa</taxon>
        <taxon>Ecdysozoa</taxon>
        <taxon>Arthropoda</taxon>
        <taxon>Hexapoda</taxon>
        <taxon>Insecta</taxon>
        <taxon>Pterygota</taxon>
        <taxon>Neoptera</taxon>
        <taxon>Endopterygota</taxon>
        <taxon>Coleoptera</taxon>
        <taxon>Polyphaga</taxon>
        <taxon>Cucujiformia</taxon>
        <taxon>Chrysomeloidea</taxon>
        <taxon>Cerambycidae</taxon>
        <taxon>Lamiinae</taxon>
        <taxon>Acanthocinini</taxon>
        <taxon>Exocentrus</taxon>
    </lineage>
</organism>
<feature type="compositionally biased region" description="Basic residues" evidence="1">
    <location>
        <begin position="1"/>
        <end position="10"/>
    </location>
</feature>
<reference evidence="2 3" key="1">
    <citation type="journal article" date="2023" name="Insect Mol. Biol.">
        <title>Genome sequencing provides insights into the evolution of gene families encoding plant cell wall-degrading enzymes in longhorned beetles.</title>
        <authorList>
            <person name="Shin N.R."/>
            <person name="Okamura Y."/>
            <person name="Kirsch R."/>
            <person name="Pauchet Y."/>
        </authorList>
    </citation>
    <scope>NUCLEOTIDE SEQUENCE [LARGE SCALE GENOMIC DNA]</scope>
    <source>
        <strain evidence="2">EAD_L_NR</strain>
    </source>
</reference>
<evidence type="ECO:0000256" key="1">
    <source>
        <dbReference type="SAM" id="MobiDB-lite"/>
    </source>
</evidence>
<comment type="caution">
    <text evidence="2">The sequence shown here is derived from an EMBL/GenBank/DDBJ whole genome shotgun (WGS) entry which is preliminary data.</text>
</comment>
<feature type="region of interest" description="Disordered" evidence="1">
    <location>
        <begin position="1"/>
        <end position="70"/>
    </location>
</feature>
<dbReference type="Proteomes" id="UP001159042">
    <property type="component" value="Unassembled WGS sequence"/>
</dbReference>
<dbReference type="EMBL" id="JANEYG010000054">
    <property type="protein sequence ID" value="KAJ8915350.1"/>
    <property type="molecule type" value="Genomic_DNA"/>
</dbReference>
<dbReference type="AlphaFoldDB" id="A0AAV8VNG7"/>
<sequence length="302" mass="33991">MRPKSGRAPRVRQFENQPPSPTSEVGSVPSENTPDGEEQDQDDVRREIQQLRQELREKPGSSTMSAATETKVGSIKLPKFNPSHKNCNAESWCEFVDAWVETCHPTDMEVALTISSALEGEASSWLVSAKPTKKSWVVLRTEFLAVFQRRVSPLEQLAEAILGRTDVPPEEVTMEDLLQSIQTALTLIRERESDEALAVLMGCFQASNRFPYARRRFETDLPKNIPSFCSMMEGKFLKRPALYPTGPHTSPKRPTLVPHHVYKKSSTPFIGRCHKCNRRGHKASFCSSSQYASSKETPSRQN</sequence>
<evidence type="ECO:0000313" key="2">
    <source>
        <dbReference type="EMBL" id="KAJ8915350.1"/>
    </source>
</evidence>
<feature type="compositionally biased region" description="Polar residues" evidence="1">
    <location>
        <begin position="14"/>
        <end position="33"/>
    </location>
</feature>
<feature type="compositionally biased region" description="Basic and acidic residues" evidence="1">
    <location>
        <begin position="42"/>
        <end position="59"/>
    </location>
</feature>
<evidence type="ECO:0000313" key="3">
    <source>
        <dbReference type="Proteomes" id="UP001159042"/>
    </source>
</evidence>